<dbReference type="PANTHER" id="PTHR45891">
    <property type="entry name" value="ZINC FINGER HOMEOBOX PROTEIN"/>
    <property type="match status" value="1"/>
</dbReference>
<keyword evidence="10" id="KW-1185">Reference proteome</keyword>
<gene>
    <name evidence="11" type="primary">LOC108076064</name>
</gene>
<dbReference type="InterPro" id="IPR003604">
    <property type="entry name" value="Matrin/U1-like-C_Znf_C2H2"/>
</dbReference>
<evidence type="ECO:0000256" key="5">
    <source>
        <dbReference type="ARBA" id="ARBA00023015"/>
    </source>
</evidence>
<dbReference type="PANTHER" id="PTHR45891:SF3">
    <property type="entry name" value="ZINC FINGER PROTEIN 2"/>
    <property type="match status" value="1"/>
</dbReference>
<comment type="subcellular location">
    <subcellularLocation>
        <location evidence="1">Nucleus</location>
    </subcellularLocation>
</comment>
<dbReference type="GO" id="GO:0000981">
    <property type="term" value="F:DNA-binding transcription factor activity, RNA polymerase II-specific"/>
    <property type="evidence" value="ECO:0007669"/>
    <property type="project" value="TreeGrafter"/>
</dbReference>
<dbReference type="GO" id="GO:0008270">
    <property type="term" value="F:zinc ion binding"/>
    <property type="evidence" value="ECO:0007669"/>
    <property type="project" value="InterPro"/>
</dbReference>
<evidence type="ECO:0000259" key="9">
    <source>
        <dbReference type="SMART" id="SM00451"/>
    </source>
</evidence>
<keyword evidence="2" id="KW-0479">Metal-binding</keyword>
<reference evidence="11" key="1">
    <citation type="submission" date="2025-08" db="UniProtKB">
        <authorList>
            <consortium name="RefSeq"/>
        </authorList>
    </citation>
    <scope>IDENTIFICATION</scope>
    <source>
        <strain evidence="11">14028-0561.14</strain>
        <tissue evidence="11">Whole fly</tissue>
    </source>
</reference>
<sequence length="312" mass="35919">MSQVDSLGYKYDNGMEIIEIEPLVDKEEAPPWKIKRLMCNINGCTYQTDRRRDMRRHKRSTKHLDYDYCSEDSDSDIDRPPFSCKLCSYTTAKKFCFVRHVRSVRHIRREQEAEEEEKQAQKKAGPPKMESLELAEPALYTVQEGGNMLLSCVLCDYSTSQKIHMAQHNKTPQHIQNMQIIADESEFIEFAPLEEDEVVEGLNEAALEEQPPISLAIDRELDNFISVDGGTFECTACEYKTARKFCFARHVQSRKHLAKLQELEEADPIVQANLGDIIEYAPAEEKITEEVLYLPTVDDPGEYYYIIASNDS</sequence>
<evidence type="ECO:0000256" key="3">
    <source>
        <dbReference type="ARBA" id="ARBA00022737"/>
    </source>
</evidence>
<dbReference type="GeneID" id="108076064"/>
<evidence type="ECO:0000256" key="4">
    <source>
        <dbReference type="ARBA" id="ARBA00022833"/>
    </source>
</evidence>
<dbReference type="InterPro" id="IPR013087">
    <property type="entry name" value="Znf_C2H2_type"/>
</dbReference>
<feature type="domain" description="C2H2-type" evidence="8">
    <location>
        <begin position="37"/>
        <end position="63"/>
    </location>
</feature>
<keyword evidence="3" id="KW-0677">Repeat</keyword>
<proteinExistence type="predicted"/>
<keyword evidence="4" id="KW-0862">Zinc</keyword>
<evidence type="ECO:0000256" key="1">
    <source>
        <dbReference type="ARBA" id="ARBA00004123"/>
    </source>
</evidence>
<feature type="domain" description="U1-type" evidence="9">
    <location>
        <begin position="79"/>
        <end position="113"/>
    </location>
</feature>
<evidence type="ECO:0000256" key="2">
    <source>
        <dbReference type="ARBA" id="ARBA00022723"/>
    </source>
</evidence>
<dbReference type="InterPro" id="IPR051968">
    <property type="entry name" value="ZnFinger_Homeobox_TR"/>
</dbReference>
<feature type="domain" description="C2H2-type" evidence="8">
    <location>
        <begin position="232"/>
        <end position="256"/>
    </location>
</feature>
<protein>
    <submittedName>
        <fullName evidence="11">Zinc finger homeobox protein 3</fullName>
    </submittedName>
</protein>
<feature type="domain" description="C2H2-type" evidence="8">
    <location>
        <begin position="82"/>
        <end position="106"/>
    </location>
</feature>
<dbReference type="GO" id="GO:0005634">
    <property type="term" value="C:nucleus"/>
    <property type="evidence" value="ECO:0007669"/>
    <property type="project" value="UniProtKB-SubCell"/>
</dbReference>
<keyword evidence="11" id="KW-0371">Homeobox</keyword>
<dbReference type="Proteomes" id="UP001652661">
    <property type="component" value="Chromosome 3R"/>
</dbReference>
<feature type="region of interest" description="Disordered" evidence="7">
    <location>
        <begin position="109"/>
        <end position="130"/>
    </location>
</feature>
<feature type="domain" description="C2H2-type" evidence="8">
    <location>
        <begin position="150"/>
        <end position="174"/>
    </location>
</feature>
<dbReference type="SMART" id="SM00451">
    <property type="entry name" value="ZnF_U1"/>
    <property type="match status" value="3"/>
</dbReference>
<dbReference type="OrthoDB" id="427030at2759"/>
<dbReference type="GO" id="GO:0000978">
    <property type="term" value="F:RNA polymerase II cis-regulatory region sequence-specific DNA binding"/>
    <property type="evidence" value="ECO:0007669"/>
    <property type="project" value="TreeGrafter"/>
</dbReference>
<organism evidence="10 11">
    <name type="scientific">Drosophila kikkawai</name>
    <name type="common">Fruit fly</name>
    <dbReference type="NCBI Taxonomy" id="30033"/>
    <lineage>
        <taxon>Eukaryota</taxon>
        <taxon>Metazoa</taxon>
        <taxon>Ecdysozoa</taxon>
        <taxon>Arthropoda</taxon>
        <taxon>Hexapoda</taxon>
        <taxon>Insecta</taxon>
        <taxon>Pterygota</taxon>
        <taxon>Neoptera</taxon>
        <taxon>Endopterygota</taxon>
        <taxon>Diptera</taxon>
        <taxon>Brachycera</taxon>
        <taxon>Muscomorpha</taxon>
        <taxon>Ephydroidea</taxon>
        <taxon>Drosophilidae</taxon>
        <taxon>Drosophila</taxon>
        <taxon>Sophophora</taxon>
    </lineage>
</organism>
<evidence type="ECO:0000256" key="7">
    <source>
        <dbReference type="SAM" id="MobiDB-lite"/>
    </source>
</evidence>
<accession>A0A6P4I844</accession>
<keyword evidence="6" id="KW-0804">Transcription</keyword>
<evidence type="ECO:0000313" key="10">
    <source>
        <dbReference type="Proteomes" id="UP001652661"/>
    </source>
</evidence>
<keyword evidence="5" id="KW-0805">Transcription regulation</keyword>
<name>A0A6P4I844_DROKI</name>
<dbReference type="AlphaFoldDB" id="A0A6P4I844"/>
<evidence type="ECO:0000313" key="11">
    <source>
        <dbReference type="RefSeq" id="XP_017024290.1"/>
    </source>
</evidence>
<feature type="domain" description="U1-type" evidence="9">
    <location>
        <begin position="147"/>
        <end position="181"/>
    </location>
</feature>
<dbReference type="RefSeq" id="XP_017024290.1">
    <property type="nucleotide sequence ID" value="XM_017168801.2"/>
</dbReference>
<feature type="domain" description="U1-type" evidence="9">
    <location>
        <begin position="229"/>
        <end position="263"/>
    </location>
</feature>
<dbReference type="SMART" id="SM00355">
    <property type="entry name" value="ZnF_C2H2"/>
    <property type="match status" value="4"/>
</dbReference>
<keyword evidence="11" id="KW-0238">DNA-binding</keyword>
<evidence type="ECO:0000259" key="8">
    <source>
        <dbReference type="SMART" id="SM00355"/>
    </source>
</evidence>
<evidence type="ECO:0000256" key="6">
    <source>
        <dbReference type="ARBA" id="ARBA00023163"/>
    </source>
</evidence>